<name>A0AAW3HWE6_9BURK</name>
<protein>
    <submittedName>
        <fullName evidence="1">Uncharacterized protein</fullName>
    </submittedName>
</protein>
<organism evidence="1 2">
    <name type="scientific">Achromobacter spanius</name>
    <dbReference type="NCBI Taxonomy" id="217203"/>
    <lineage>
        <taxon>Bacteria</taxon>
        <taxon>Pseudomonadati</taxon>
        <taxon>Pseudomonadota</taxon>
        <taxon>Betaproteobacteria</taxon>
        <taxon>Burkholderiales</taxon>
        <taxon>Alcaligenaceae</taxon>
        <taxon>Achromobacter</taxon>
    </lineage>
</organism>
<dbReference type="AlphaFoldDB" id="A0AAW3HWE6"/>
<dbReference type="EMBL" id="LGVG01000049">
    <property type="protein sequence ID" value="KNE24376.1"/>
    <property type="molecule type" value="Genomic_DNA"/>
</dbReference>
<evidence type="ECO:0000313" key="2">
    <source>
        <dbReference type="Proteomes" id="UP000037511"/>
    </source>
</evidence>
<accession>A0AAW3HWE6</accession>
<reference evidence="1 2" key="1">
    <citation type="submission" date="2015-07" db="EMBL/GenBank/DDBJ databases">
        <title>Draft genome of Achromobacter spanius.</title>
        <authorList>
            <person name="Wang X."/>
        </authorList>
    </citation>
    <scope>NUCLEOTIDE SEQUENCE [LARGE SCALE GENOMIC DNA]</scope>
    <source>
        <strain evidence="1 2">CGMCC9173</strain>
    </source>
</reference>
<sequence length="87" mass="9960">MLVIPSAVGKAIEVSRLPQWVRHSREQFDGEPWSTSEFFADQRSVSVGFGGTLWDDLVLTHRYRVGGLRLLQKLIRQSMDTFFVPIP</sequence>
<evidence type="ECO:0000313" key="1">
    <source>
        <dbReference type="EMBL" id="KNE24376.1"/>
    </source>
</evidence>
<gene>
    <name evidence="1" type="ORF">AFM18_25595</name>
</gene>
<proteinExistence type="predicted"/>
<comment type="caution">
    <text evidence="1">The sequence shown here is derived from an EMBL/GenBank/DDBJ whole genome shotgun (WGS) entry which is preliminary data.</text>
</comment>
<dbReference type="Proteomes" id="UP000037511">
    <property type="component" value="Unassembled WGS sequence"/>
</dbReference>